<dbReference type="GO" id="GO:0005524">
    <property type="term" value="F:ATP binding"/>
    <property type="evidence" value="ECO:0007669"/>
    <property type="project" value="UniProtKB-KW"/>
</dbReference>
<keyword evidence="11 15" id="KW-1133">Transmembrane helix</keyword>
<name>A0A7C8KUB6_9BACI</name>
<feature type="domain" description="HAMP" evidence="17">
    <location>
        <begin position="183"/>
        <end position="235"/>
    </location>
</feature>
<dbReference type="PROSITE" id="PS50885">
    <property type="entry name" value="HAMP"/>
    <property type="match status" value="1"/>
</dbReference>
<evidence type="ECO:0000256" key="11">
    <source>
        <dbReference type="ARBA" id="ARBA00022989"/>
    </source>
</evidence>
<dbReference type="CDD" id="cd00082">
    <property type="entry name" value="HisKA"/>
    <property type="match status" value="1"/>
</dbReference>
<evidence type="ECO:0000256" key="7">
    <source>
        <dbReference type="ARBA" id="ARBA00022692"/>
    </source>
</evidence>
<dbReference type="InterPro" id="IPR005467">
    <property type="entry name" value="His_kinase_dom"/>
</dbReference>
<dbReference type="InterPro" id="IPR050398">
    <property type="entry name" value="HssS/ArlS-like"/>
</dbReference>
<evidence type="ECO:0000256" key="15">
    <source>
        <dbReference type="SAM" id="Phobius"/>
    </source>
</evidence>
<dbReference type="PROSITE" id="PS50109">
    <property type="entry name" value="HIS_KIN"/>
    <property type="match status" value="1"/>
</dbReference>
<dbReference type="InterPro" id="IPR003594">
    <property type="entry name" value="HATPase_dom"/>
</dbReference>
<dbReference type="CDD" id="cd00075">
    <property type="entry name" value="HATPase"/>
    <property type="match status" value="1"/>
</dbReference>
<evidence type="ECO:0000313" key="18">
    <source>
        <dbReference type="EMBL" id="KAB8139127.1"/>
    </source>
</evidence>
<dbReference type="InterPro" id="IPR036097">
    <property type="entry name" value="HisK_dim/P_sf"/>
</dbReference>
<dbReference type="InterPro" id="IPR003660">
    <property type="entry name" value="HAMP_dom"/>
</dbReference>
<gene>
    <name evidence="18" type="ORF">F9U64_01680</name>
</gene>
<dbReference type="Gene3D" id="1.10.287.130">
    <property type="match status" value="1"/>
</dbReference>
<keyword evidence="4" id="KW-1003">Cell membrane</keyword>
<keyword evidence="13 15" id="KW-0472">Membrane</keyword>
<evidence type="ECO:0000256" key="3">
    <source>
        <dbReference type="ARBA" id="ARBA00012438"/>
    </source>
</evidence>
<dbReference type="FunFam" id="1.10.287.130:FF:000001">
    <property type="entry name" value="Two-component sensor histidine kinase"/>
    <property type="match status" value="1"/>
</dbReference>
<proteinExistence type="predicted"/>
<feature type="coiled-coil region" evidence="14">
    <location>
        <begin position="216"/>
        <end position="243"/>
    </location>
</feature>
<evidence type="ECO:0000256" key="10">
    <source>
        <dbReference type="ARBA" id="ARBA00022840"/>
    </source>
</evidence>
<dbReference type="EMBL" id="WEID01000006">
    <property type="protein sequence ID" value="KAB8139127.1"/>
    <property type="molecule type" value="Genomic_DNA"/>
</dbReference>
<dbReference type="SMART" id="SM00388">
    <property type="entry name" value="HisKA"/>
    <property type="match status" value="1"/>
</dbReference>
<keyword evidence="8" id="KW-0547">Nucleotide-binding</keyword>
<evidence type="ECO:0000256" key="6">
    <source>
        <dbReference type="ARBA" id="ARBA00022679"/>
    </source>
</evidence>
<evidence type="ECO:0000256" key="12">
    <source>
        <dbReference type="ARBA" id="ARBA00023012"/>
    </source>
</evidence>
<evidence type="ECO:0000256" key="9">
    <source>
        <dbReference type="ARBA" id="ARBA00022777"/>
    </source>
</evidence>
<dbReference type="InterPro" id="IPR036890">
    <property type="entry name" value="HATPase_C_sf"/>
</dbReference>
<keyword evidence="14" id="KW-0175">Coiled coil</keyword>
<accession>A0A7C8KUB6</accession>
<keyword evidence="10" id="KW-0067">ATP-binding</keyword>
<dbReference type="SUPFAM" id="SSF55874">
    <property type="entry name" value="ATPase domain of HSP90 chaperone/DNA topoisomerase II/histidine kinase"/>
    <property type="match status" value="1"/>
</dbReference>
<dbReference type="EC" id="2.7.13.3" evidence="3"/>
<dbReference type="Pfam" id="PF02518">
    <property type="entry name" value="HATPase_c"/>
    <property type="match status" value="1"/>
</dbReference>
<evidence type="ECO:0000256" key="8">
    <source>
        <dbReference type="ARBA" id="ARBA00022741"/>
    </source>
</evidence>
<dbReference type="GO" id="GO:0005886">
    <property type="term" value="C:plasma membrane"/>
    <property type="evidence" value="ECO:0007669"/>
    <property type="project" value="UniProtKB-SubCell"/>
</dbReference>
<evidence type="ECO:0000256" key="13">
    <source>
        <dbReference type="ARBA" id="ARBA00023136"/>
    </source>
</evidence>
<feature type="transmembrane region" description="Helical" evidence="15">
    <location>
        <begin position="6"/>
        <end position="29"/>
    </location>
</feature>
<keyword evidence="6" id="KW-0808">Transferase</keyword>
<comment type="subcellular location">
    <subcellularLocation>
        <location evidence="2">Cell membrane</location>
        <topology evidence="2">Multi-pass membrane protein</topology>
    </subcellularLocation>
</comment>
<dbReference type="SUPFAM" id="SSF47384">
    <property type="entry name" value="Homodimeric domain of signal transducing histidine kinase"/>
    <property type="match status" value="1"/>
</dbReference>
<protein>
    <recommendedName>
        <fullName evidence="3">histidine kinase</fullName>
        <ecNumber evidence="3">2.7.13.3</ecNumber>
    </recommendedName>
</protein>
<keyword evidence="19" id="KW-1185">Reference proteome</keyword>
<dbReference type="PANTHER" id="PTHR45528:SF1">
    <property type="entry name" value="SENSOR HISTIDINE KINASE CPXA"/>
    <property type="match status" value="1"/>
</dbReference>
<dbReference type="GO" id="GO:0000155">
    <property type="term" value="F:phosphorelay sensor kinase activity"/>
    <property type="evidence" value="ECO:0007669"/>
    <property type="project" value="InterPro"/>
</dbReference>
<evidence type="ECO:0000256" key="2">
    <source>
        <dbReference type="ARBA" id="ARBA00004651"/>
    </source>
</evidence>
<evidence type="ECO:0000259" key="17">
    <source>
        <dbReference type="PROSITE" id="PS50885"/>
    </source>
</evidence>
<keyword evidence="9 18" id="KW-0418">Kinase</keyword>
<dbReference type="Gene3D" id="6.10.340.10">
    <property type="match status" value="1"/>
</dbReference>
<dbReference type="InterPro" id="IPR003661">
    <property type="entry name" value="HisK_dim/P_dom"/>
</dbReference>
<dbReference type="CDD" id="cd06225">
    <property type="entry name" value="HAMP"/>
    <property type="match status" value="1"/>
</dbReference>
<feature type="domain" description="Histidine kinase" evidence="16">
    <location>
        <begin position="243"/>
        <end position="459"/>
    </location>
</feature>
<feature type="transmembrane region" description="Helical" evidence="15">
    <location>
        <begin position="163"/>
        <end position="185"/>
    </location>
</feature>
<evidence type="ECO:0000256" key="14">
    <source>
        <dbReference type="SAM" id="Coils"/>
    </source>
</evidence>
<dbReference type="InterPro" id="IPR004358">
    <property type="entry name" value="Sig_transdc_His_kin-like_C"/>
</dbReference>
<dbReference type="RefSeq" id="WP_153401034.1">
    <property type="nucleotide sequence ID" value="NZ_ML762424.1"/>
</dbReference>
<comment type="catalytic activity">
    <reaction evidence="1">
        <text>ATP + protein L-histidine = ADP + protein N-phospho-L-histidine.</text>
        <dbReference type="EC" id="2.7.13.3"/>
    </reaction>
</comment>
<sequence length="460" mass="52244">MLNKLSFKIGLLFFIFILIIESVLFFVLYTNLVNDRIDEVMESILARGNTHRDVLEDNYNRSTMRHVGIMESTSSYIVIITDDSGNVIVSSDPVEQEMLRVINHVDGEVVPSEGKIIEDRWKQKEYIATESPITIDGEHKGHVFMFADTGTVRKIVEQLNSQFIVVGIITVILTILTVFILSRFITIPLVKMKEATEQLSLGMNKVELHTERKDELGELANAITKLSNDLEQLKMARNEFLANISHELRTPLTYIKGYADIVNRQDTSEKDKKEYISIIREETEQLALLIKNLFELAKMDQNKFTIKQEEVILHELIHTVIDRISPVYEEKNIDLTTSCPRNIIACVDPERFQQVLINILDNARKHTFNGGQVSLSVNQSDQETSIIITDNGEGIPKEDLPYIFDRLYRVEKSRSRQSGGTGLGLAIAKEIVESHEGTIKINSKQGKGTNVIIRLKRGGT</sequence>
<dbReference type="SUPFAM" id="SSF158472">
    <property type="entry name" value="HAMP domain-like"/>
    <property type="match status" value="1"/>
</dbReference>
<dbReference type="Pfam" id="PF00512">
    <property type="entry name" value="HisKA"/>
    <property type="match status" value="1"/>
</dbReference>
<keyword evidence="12" id="KW-0902">Two-component regulatory system</keyword>
<evidence type="ECO:0000256" key="5">
    <source>
        <dbReference type="ARBA" id="ARBA00022553"/>
    </source>
</evidence>
<dbReference type="Gene3D" id="3.30.565.10">
    <property type="entry name" value="Histidine kinase-like ATPase, C-terminal domain"/>
    <property type="match status" value="1"/>
</dbReference>
<organism evidence="18 19">
    <name type="scientific">Gracilibacillus oryzae</name>
    <dbReference type="NCBI Taxonomy" id="1672701"/>
    <lineage>
        <taxon>Bacteria</taxon>
        <taxon>Bacillati</taxon>
        <taxon>Bacillota</taxon>
        <taxon>Bacilli</taxon>
        <taxon>Bacillales</taxon>
        <taxon>Bacillaceae</taxon>
        <taxon>Gracilibacillus</taxon>
    </lineage>
</organism>
<evidence type="ECO:0000259" key="16">
    <source>
        <dbReference type="PROSITE" id="PS50109"/>
    </source>
</evidence>
<reference evidence="18 19" key="1">
    <citation type="submission" date="2019-10" db="EMBL/GenBank/DDBJ databases">
        <title>Gracilibacillus sp. nov. isolated from rice seeds.</title>
        <authorList>
            <person name="He S."/>
        </authorList>
    </citation>
    <scope>NUCLEOTIDE SEQUENCE [LARGE SCALE GENOMIC DNA]</scope>
    <source>
        <strain evidence="18 19">TD8</strain>
    </source>
</reference>
<keyword evidence="5" id="KW-0597">Phosphoprotein</keyword>
<dbReference type="PRINTS" id="PR00344">
    <property type="entry name" value="BCTRLSENSOR"/>
</dbReference>
<dbReference type="OrthoDB" id="9813151at2"/>
<comment type="caution">
    <text evidence="18">The sequence shown here is derived from an EMBL/GenBank/DDBJ whole genome shotgun (WGS) entry which is preliminary data.</text>
</comment>
<evidence type="ECO:0000256" key="1">
    <source>
        <dbReference type="ARBA" id="ARBA00000085"/>
    </source>
</evidence>
<dbReference type="AlphaFoldDB" id="A0A7C8KUB6"/>
<keyword evidence="7 15" id="KW-0812">Transmembrane</keyword>
<evidence type="ECO:0000313" key="19">
    <source>
        <dbReference type="Proteomes" id="UP000480246"/>
    </source>
</evidence>
<dbReference type="SMART" id="SM00387">
    <property type="entry name" value="HATPase_c"/>
    <property type="match status" value="1"/>
</dbReference>
<dbReference type="FunFam" id="3.30.565.10:FF:000006">
    <property type="entry name" value="Sensor histidine kinase WalK"/>
    <property type="match status" value="1"/>
</dbReference>
<dbReference type="PANTHER" id="PTHR45528">
    <property type="entry name" value="SENSOR HISTIDINE KINASE CPXA"/>
    <property type="match status" value="1"/>
</dbReference>
<dbReference type="Proteomes" id="UP000480246">
    <property type="component" value="Unassembled WGS sequence"/>
</dbReference>
<evidence type="ECO:0000256" key="4">
    <source>
        <dbReference type="ARBA" id="ARBA00022475"/>
    </source>
</evidence>